<comment type="caution">
    <text evidence="5">Lacks conserved residue(s) required for the propagation of feature annotation.</text>
</comment>
<feature type="domain" description="Peptidase M12B" evidence="6">
    <location>
        <begin position="196"/>
        <end position="415"/>
    </location>
</feature>
<evidence type="ECO:0000256" key="2">
    <source>
        <dbReference type="ARBA" id="ARBA00022801"/>
    </source>
</evidence>
<keyword evidence="2" id="KW-0378">Hydrolase</keyword>
<dbReference type="GO" id="GO:0004222">
    <property type="term" value="F:metalloendopeptidase activity"/>
    <property type="evidence" value="ECO:0007669"/>
    <property type="project" value="InterPro"/>
</dbReference>
<dbReference type="Gene3D" id="3.40.390.10">
    <property type="entry name" value="Collagenase (Catalytic Domain)"/>
    <property type="match status" value="1"/>
</dbReference>
<evidence type="ECO:0000259" key="6">
    <source>
        <dbReference type="PROSITE" id="PS50215"/>
    </source>
</evidence>
<dbReference type="InterPro" id="IPR024079">
    <property type="entry name" value="MetalloPept_cat_dom_sf"/>
</dbReference>
<keyword evidence="4 7" id="KW-0482">Metalloprotease</keyword>
<feature type="binding site" evidence="5">
    <location>
        <position position="343"/>
    </location>
    <ligand>
        <name>Zn(2+)</name>
        <dbReference type="ChEBI" id="CHEBI:29105"/>
        <note>catalytic</note>
    </ligand>
</feature>
<dbReference type="PANTHER" id="PTHR11905">
    <property type="entry name" value="ADAM A DISINTEGRIN AND METALLOPROTEASE DOMAIN"/>
    <property type="match status" value="1"/>
</dbReference>
<evidence type="ECO:0000256" key="4">
    <source>
        <dbReference type="ARBA" id="ARBA00023049"/>
    </source>
</evidence>
<dbReference type="Pfam" id="PF13688">
    <property type="entry name" value="Reprolysin_5"/>
    <property type="match status" value="1"/>
</dbReference>
<dbReference type="Gene3D" id="3.40.1620.60">
    <property type="match status" value="1"/>
</dbReference>
<dbReference type="PANTHER" id="PTHR11905:SF159">
    <property type="entry name" value="ADAM METALLOPROTEASE"/>
    <property type="match status" value="1"/>
</dbReference>
<name>A0A023G6A6_AMBTT</name>
<keyword evidence="3 5" id="KW-0862">Zinc</keyword>
<feature type="binding site" evidence="5">
    <location>
        <position position="353"/>
    </location>
    <ligand>
        <name>Zn(2+)</name>
        <dbReference type="ChEBI" id="CHEBI:29105"/>
        <note>catalytic</note>
    </ligand>
</feature>
<proteinExistence type="evidence at transcript level"/>
<dbReference type="InterPro" id="IPR001590">
    <property type="entry name" value="Peptidase_M12B"/>
</dbReference>
<dbReference type="AlphaFoldDB" id="A0A023G6A6"/>
<evidence type="ECO:0000256" key="1">
    <source>
        <dbReference type="ARBA" id="ARBA00022670"/>
    </source>
</evidence>
<evidence type="ECO:0000256" key="3">
    <source>
        <dbReference type="ARBA" id="ARBA00022833"/>
    </source>
</evidence>
<feature type="active site" evidence="5">
    <location>
        <position position="344"/>
    </location>
</feature>
<sequence>MKGIHFKPRKCTNLLASVPMIRIATLLTISRFGADAAVLPSHASSQLVYPQVLEERTADGELMLHINDDLVLNLRKSSVAAPQLRIISNNNGEEITSILDGKEVEKNIYHDATKLASVSITEVGPGIEVQGLISPNKRIEPAREQASSELGLIPHVIDAIDVGAAPENGRYDSQFSAPGPISARSLTAQTAVPESVTVEIFVISDTHHHTFFANETELATYVCLIINTVNIRLRETRDPRIQLLLTGLELSVNESFLSHKGETFKAETTIENLGRYALQEKARFGNPDTLYLLTGRDAYGTRWGRDDNTLRGLGYNNGLCDTWFVALGEDVPGTFSGADTFAHEVGHLLGATHDGDVSDNNYPGKPSAQYCPFVYGYIMGTGKNGPISHHYSQCSLNQMNYIVKLRGPSCWEVTATNPYNTTKDYPGMVVSAETYCQRKFATKKDVTADKSGIFEPQCLVRCYYRENDDTDLSGPRSYKDFEALEYTPCASGQVCIQGVCTVPPKE</sequence>
<evidence type="ECO:0000256" key="5">
    <source>
        <dbReference type="PROSITE-ProRule" id="PRU00276"/>
    </source>
</evidence>
<reference evidence="7" key="1">
    <citation type="submission" date="2014-03" db="EMBL/GenBank/DDBJ databases">
        <title>The sialotranscriptome of Amblyomma triste, Amblyomma parvum and Amblyomma cajennense ticks, uncovered by 454-based RNA-seq.</title>
        <authorList>
            <person name="Garcia G.R."/>
            <person name="Gardinassi L.G."/>
            <person name="Ribeiro J.M."/>
            <person name="Anatriello E."/>
            <person name="Ferreira B.R."/>
            <person name="Moreira H.N."/>
            <person name="Mafra C."/>
            <person name="Olegario M.M."/>
            <person name="Szabo P.J."/>
            <person name="Miranda-Santos I.K."/>
            <person name="Maruyama S.R."/>
        </authorList>
    </citation>
    <scope>NUCLEOTIDE SEQUENCE</scope>
    <source>
        <strain evidence="7">Mato Grasso do Sul</strain>
        <tissue evidence="7">Salivary glands</tissue>
    </source>
</reference>
<dbReference type="SUPFAM" id="SSF55486">
    <property type="entry name" value="Metalloproteases ('zincins'), catalytic domain"/>
    <property type="match status" value="1"/>
</dbReference>
<organism evidence="7">
    <name type="scientific">Amblyomma triste</name>
    <name type="common">Neotropical tick</name>
    <dbReference type="NCBI Taxonomy" id="251400"/>
    <lineage>
        <taxon>Eukaryota</taxon>
        <taxon>Metazoa</taxon>
        <taxon>Ecdysozoa</taxon>
        <taxon>Arthropoda</taxon>
        <taxon>Chelicerata</taxon>
        <taxon>Arachnida</taxon>
        <taxon>Acari</taxon>
        <taxon>Parasitiformes</taxon>
        <taxon>Ixodida</taxon>
        <taxon>Ixodoidea</taxon>
        <taxon>Ixodidae</taxon>
        <taxon>Amblyomminae</taxon>
        <taxon>Amblyomma</taxon>
    </lineage>
</organism>
<keyword evidence="5" id="KW-0479">Metal-binding</keyword>
<protein>
    <submittedName>
        <fullName evidence="7">Putative tick metalloprotease 1</fullName>
    </submittedName>
</protein>
<keyword evidence="1 7" id="KW-0645">Protease</keyword>
<accession>A0A023G6A6</accession>
<dbReference type="PROSITE" id="PS50215">
    <property type="entry name" value="ADAM_MEPRO"/>
    <property type="match status" value="1"/>
</dbReference>
<dbReference type="GO" id="GO:0046872">
    <property type="term" value="F:metal ion binding"/>
    <property type="evidence" value="ECO:0007669"/>
    <property type="project" value="UniProtKB-KW"/>
</dbReference>
<dbReference type="GO" id="GO:0006509">
    <property type="term" value="P:membrane protein ectodomain proteolysis"/>
    <property type="evidence" value="ECO:0007669"/>
    <property type="project" value="TreeGrafter"/>
</dbReference>
<feature type="binding site" evidence="5">
    <location>
        <position position="347"/>
    </location>
    <ligand>
        <name>Zn(2+)</name>
        <dbReference type="ChEBI" id="CHEBI:29105"/>
        <note>catalytic</note>
    </ligand>
</feature>
<evidence type="ECO:0000313" key="7">
    <source>
        <dbReference type="EMBL" id="JAC29339.1"/>
    </source>
</evidence>
<dbReference type="EMBL" id="GBBM01006079">
    <property type="protein sequence ID" value="JAC29339.1"/>
    <property type="molecule type" value="mRNA"/>
</dbReference>